<keyword evidence="3" id="KW-1185">Reference proteome</keyword>
<evidence type="ECO:0000313" key="2">
    <source>
        <dbReference type="EMBL" id="KIP04934.1"/>
    </source>
</evidence>
<gene>
    <name evidence="2" type="ORF">PHLGIDRAFT_129202</name>
</gene>
<dbReference type="OrthoDB" id="5362512at2759"/>
<evidence type="ECO:0008006" key="4">
    <source>
        <dbReference type="Google" id="ProtNLM"/>
    </source>
</evidence>
<name>A0A0C3NJ55_PHLG1</name>
<proteinExistence type="predicted"/>
<dbReference type="EMBL" id="KN840558">
    <property type="protein sequence ID" value="KIP04934.1"/>
    <property type="molecule type" value="Genomic_DNA"/>
</dbReference>
<evidence type="ECO:0000256" key="1">
    <source>
        <dbReference type="SAM" id="MobiDB-lite"/>
    </source>
</evidence>
<protein>
    <recommendedName>
        <fullName evidence="4">Heterokaryon incompatibility domain-containing protein</fullName>
    </recommendedName>
</protein>
<dbReference type="Proteomes" id="UP000053257">
    <property type="component" value="Unassembled WGS sequence"/>
</dbReference>
<organism evidence="2 3">
    <name type="scientific">Phlebiopsis gigantea (strain 11061_1 CR5-6)</name>
    <name type="common">White-rot fungus</name>
    <name type="synonym">Peniophora gigantea</name>
    <dbReference type="NCBI Taxonomy" id="745531"/>
    <lineage>
        <taxon>Eukaryota</taxon>
        <taxon>Fungi</taxon>
        <taxon>Dikarya</taxon>
        <taxon>Basidiomycota</taxon>
        <taxon>Agaricomycotina</taxon>
        <taxon>Agaricomycetes</taxon>
        <taxon>Polyporales</taxon>
        <taxon>Phanerochaetaceae</taxon>
        <taxon>Phlebiopsis</taxon>
    </lineage>
</organism>
<evidence type="ECO:0000313" key="3">
    <source>
        <dbReference type="Proteomes" id="UP000053257"/>
    </source>
</evidence>
<accession>A0A0C3NJ55</accession>
<feature type="compositionally biased region" description="Polar residues" evidence="1">
    <location>
        <begin position="430"/>
        <end position="442"/>
    </location>
</feature>
<dbReference type="HOGENOM" id="CLU_388354_0_0_1"/>
<feature type="region of interest" description="Disordered" evidence="1">
    <location>
        <begin position="429"/>
        <end position="451"/>
    </location>
</feature>
<reference evidence="2 3" key="1">
    <citation type="journal article" date="2014" name="PLoS Genet.">
        <title>Analysis of the Phlebiopsis gigantea genome, transcriptome and secretome provides insight into its pioneer colonization strategies of wood.</title>
        <authorList>
            <person name="Hori C."/>
            <person name="Ishida T."/>
            <person name="Igarashi K."/>
            <person name="Samejima M."/>
            <person name="Suzuki H."/>
            <person name="Master E."/>
            <person name="Ferreira P."/>
            <person name="Ruiz-Duenas F.J."/>
            <person name="Held B."/>
            <person name="Canessa P."/>
            <person name="Larrondo L.F."/>
            <person name="Schmoll M."/>
            <person name="Druzhinina I.S."/>
            <person name="Kubicek C.P."/>
            <person name="Gaskell J.A."/>
            <person name="Kersten P."/>
            <person name="St John F."/>
            <person name="Glasner J."/>
            <person name="Sabat G."/>
            <person name="Splinter BonDurant S."/>
            <person name="Syed K."/>
            <person name="Yadav J."/>
            <person name="Mgbeahuruike A.C."/>
            <person name="Kovalchuk A."/>
            <person name="Asiegbu F.O."/>
            <person name="Lackner G."/>
            <person name="Hoffmeister D."/>
            <person name="Rencoret J."/>
            <person name="Gutierrez A."/>
            <person name="Sun H."/>
            <person name="Lindquist E."/>
            <person name="Barry K."/>
            <person name="Riley R."/>
            <person name="Grigoriev I.V."/>
            <person name="Henrissat B."/>
            <person name="Kues U."/>
            <person name="Berka R.M."/>
            <person name="Martinez A.T."/>
            <person name="Covert S.F."/>
            <person name="Blanchette R.A."/>
            <person name="Cullen D."/>
        </authorList>
    </citation>
    <scope>NUCLEOTIDE SEQUENCE [LARGE SCALE GENOMIC DNA]</scope>
    <source>
        <strain evidence="2 3">11061_1 CR5-6</strain>
    </source>
</reference>
<dbReference type="AlphaFoldDB" id="A0A0C3NJ55"/>
<sequence length="711" mass="81996">MPRNNKSLRQRLAALIPHVHGGDCDQKSRFIWAQNDAALQERLKATPTPNALPTYVDDPTGTYYDTTFIHTFLLSDPHKRYTLPFSEPLAKTRIYRRAWEILPNAVANIPCQHVTPRELLGYLGTVLHRDLEYTHEVEECLQLFIDDGYDFGEIYGYLRPWAGDLRHAQDANSFPAILTAVVIYLRNRRIEDLQLRSSAIVDNRIINPKVPPRRIWDLYSNRVLPYYAMHPSFDQNKVPRLPDELWAVSHSWVDEPHRQYVITPINSGLWPVPIPRGTTLDDIRNELLILGAEFVWLDVLCLRQKDDRKMGDQEIRKREWKLDIPTIGHIYTESLHRAVVVYFNGLGLPFRDEPVDPNDHFHWCNRAWTLQEFPSYMLIPGGSAQKIGRVKVQREGFSASAWAKNPEFIRHFHDSLLLPRSWDVHMAQASPRSSTSHSGSQESLNSFSTQTTTTTELSSEFELRIFEPLTLRAISEKLRGRFASIPLDLICAITYPLSCPVLPIYDPDDNVEVAWTRLVQCLSDFVRTHLLFTDFDPEDMYSSWIPPWNQVQSGRGLRDVRLFSETEQSQDERLKFLDGTSSDNGFLNGLGGYYHTPFVIHGCHILLEKTPAGDVECFVQVPLAKSVQYGRYRVSEWGASLRHNEPYILVGVGTLRYWVVAREKGVRRIFNKRAPWLYKVTTLRMPDIPEDWDAVKAFKEVVEGCAQLVVF</sequence>